<dbReference type="GO" id="GO:0033281">
    <property type="term" value="C:TAT protein transport complex"/>
    <property type="evidence" value="ECO:0007669"/>
    <property type="project" value="UniProtKB-UniRule"/>
</dbReference>
<gene>
    <name evidence="9" type="primary">tatB</name>
    <name evidence="11" type="ORF">ABR69_12170</name>
</gene>
<protein>
    <recommendedName>
        <fullName evidence="9">Sec-independent protein translocase protein TatB</fullName>
    </recommendedName>
</protein>
<name>A0A0R2SCI4_9GAMM</name>
<keyword evidence="5 9" id="KW-0653">Protein transport</keyword>
<comment type="caution">
    <text evidence="11">The sequence shown here is derived from an EMBL/GenBank/DDBJ whole genome shotgun (WGS) entry which is preliminary data.</text>
</comment>
<feature type="region of interest" description="Disordered" evidence="10">
    <location>
        <begin position="121"/>
        <end position="193"/>
    </location>
</feature>
<evidence type="ECO:0000256" key="3">
    <source>
        <dbReference type="ARBA" id="ARBA00022475"/>
    </source>
</evidence>
<dbReference type="NCBIfam" id="TIGR01410">
    <property type="entry name" value="tatB"/>
    <property type="match status" value="1"/>
</dbReference>
<dbReference type="Pfam" id="PF02416">
    <property type="entry name" value="TatA_B_E"/>
    <property type="match status" value="1"/>
</dbReference>
<evidence type="ECO:0000256" key="5">
    <source>
        <dbReference type="ARBA" id="ARBA00022927"/>
    </source>
</evidence>
<evidence type="ECO:0000256" key="6">
    <source>
        <dbReference type="ARBA" id="ARBA00022989"/>
    </source>
</evidence>
<comment type="subcellular location">
    <subcellularLocation>
        <location evidence="9">Cell membrane</location>
        <topology evidence="9">Single-pass membrane protein</topology>
    </subcellularLocation>
    <subcellularLocation>
        <location evidence="1">Membrane</location>
        <topology evidence="1">Single-pass membrane protein</topology>
    </subcellularLocation>
</comment>
<dbReference type="GO" id="GO:0008320">
    <property type="term" value="F:protein transmembrane transporter activity"/>
    <property type="evidence" value="ECO:0007669"/>
    <property type="project" value="UniProtKB-UniRule"/>
</dbReference>
<dbReference type="InterPro" id="IPR003369">
    <property type="entry name" value="TatA/B/E"/>
</dbReference>
<evidence type="ECO:0000313" key="11">
    <source>
        <dbReference type="EMBL" id="KRO72516.1"/>
    </source>
</evidence>
<organism evidence="11 12">
    <name type="scientific">OM182 bacterium BACL3 MAG-120507-bin80</name>
    <dbReference type="NCBI Taxonomy" id="1655577"/>
    <lineage>
        <taxon>Bacteria</taxon>
        <taxon>Pseudomonadati</taxon>
        <taxon>Pseudomonadota</taxon>
        <taxon>Gammaproteobacteria</taxon>
        <taxon>OMG group</taxon>
        <taxon>OM182 clade</taxon>
    </lineage>
</organism>
<dbReference type="InterPro" id="IPR018448">
    <property type="entry name" value="TatB"/>
</dbReference>
<comment type="function">
    <text evidence="9">Part of the twin-arginine translocation (Tat) system that transports large folded proteins containing a characteristic twin-arginine motif in their signal peptide across membranes. Together with TatC, TatB is part of a receptor directly interacting with Tat signal peptides. TatB may form an oligomeric binding site that transiently accommodates folded Tat precursor proteins before their translocation.</text>
</comment>
<accession>A0A0R2SCI4</accession>
<evidence type="ECO:0000256" key="7">
    <source>
        <dbReference type="ARBA" id="ARBA00023010"/>
    </source>
</evidence>
<dbReference type="PRINTS" id="PR01506">
    <property type="entry name" value="TATBPROTEIN"/>
</dbReference>
<dbReference type="GO" id="GO:0043953">
    <property type="term" value="P:protein transport by the Tat complex"/>
    <property type="evidence" value="ECO:0007669"/>
    <property type="project" value="UniProtKB-UniRule"/>
</dbReference>
<dbReference type="Gene3D" id="1.20.5.3310">
    <property type="match status" value="1"/>
</dbReference>
<keyword evidence="3 9" id="KW-1003">Cell membrane</keyword>
<evidence type="ECO:0000256" key="4">
    <source>
        <dbReference type="ARBA" id="ARBA00022692"/>
    </source>
</evidence>
<keyword evidence="7 9" id="KW-0811">Translocation</keyword>
<keyword evidence="8 9" id="KW-0472">Membrane</keyword>
<dbReference type="PANTHER" id="PTHR33162:SF1">
    <property type="entry name" value="SEC-INDEPENDENT PROTEIN TRANSLOCASE PROTEIN TATA, CHLOROPLASTIC"/>
    <property type="match status" value="1"/>
</dbReference>
<dbReference type="PANTHER" id="PTHR33162">
    <property type="entry name" value="SEC-INDEPENDENT PROTEIN TRANSLOCASE PROTEIN TATA, CHLOROPLASTIC"/>
    <property type="match status" value="1"/>
</dbReference>
<comment type="subunit">
    <text evidence="9">The Tat system comprises two distinct complexes: a TatABC complex, containing multiple copies of TatA, TatB and TatC subunits, and a separate TatA complex, containing only TatA subunits. Substrates initially bind to the TatABC complex, which probably triggers association of the separate TatA complex to form the active translocon.</text>
</comment>
<evidence type="ECO:0000256" key="9">
    <source>
        <dbReference type="HAMAP-Rule" id="MF_00237"/>
    </source>
</evidence>
<evidence type="ECO:0000256" key="10">
    <source>
        <dbReference type="SAM" id="MobiDB-lite"/>
    </source>
</evidence>
<dbReference type="Proteomes" id="UP000051934">
    <property type="component" value="Unassembled WGS sequence"/>
</dbReference>
<keyword evidence="6 9" id="KW-1133">Transmembrane helix</keyword>
<dbReference type="EMBL" id="LIBB01000063">
    <property type="protein sequence ID" value="KRO72516.1"/>
    <property type="molecule type" value="Genomic_DNA"/>
</dbReference>
<dbReference type="HAMAP" id="MF_00237">
    <property type="entry name" value="TatB"/>
    <property type="match status" value="1"/>
</dbReference>
<comment type="similarity">
    <text evidence="9">Belongs to the TatB family.</text>
</comment>
<keyword evidence="2 9" id="KW-0813">Transport</keyword>
<proteinExistence type="inferred from homology"/>
<evidence type="ECO:0000256" key="2">
    <source>
        <dbReference type="ARBA" id="ARBA00022448"/>
    </source>
</evidence>
<reference evidence="11 12" key="1">
    <citation type="submission" date="2015-10" db="EMBL/GenBank/DDBJ databases">
        <title>Metagenome-Assembled Genomes uncover a global brackish microbiome.</title>
        <authorList>
            <person name="Hugerth L.W."/>
            <person name="Larsson J."/>
            <person name="Alneberg J."/>
            <person name="Lindh M.V."/>
            <person name="Legrand C."/>
            <person name="Pinhassi J."/>
            <person name="Andersson A.F."/>
        </authorList>
    </citation>
    <scope>NUCLEOTIDE SEQUENCE [LARGE SCALE GENOMIC DNA]</scope>
    <source>
        <strain evidence="11">BACL4 MAG-120507-bin80</strain>
    </source>
</reference>
<sequence length="193" mass="20837">MFNISPMELILVFVVALLVIGPDKLPGAVRTGSLWLGRFRRSYNKVKSEIERELNTDEIKRQLHNEAVLEEIEQAKAHVKKIADETKVSVDALVSSTSFDPGASSATESQLVNDLERNSIAPEQPTTPAAPGMTSTAPVQPSAKEEPKANPAARKSPSYGTGVNPKLGQAEDSTEVDETIDAALSAKKDEQSR</sequence>
<evidence type="ECO:0000256" key="8">
    <source>
        <dbReference type="ARBA" id="ARBA00023136"/>
    </source>
</evidence>
<dbReference type="AlphaFoldDB" id="A0A0R2SCI4"/>
<keyword evidence="4 9" id="KW-0812">Transmembrane</keyword>
<evidence type="ECO:0000313" key="12">
    <source>
        <dbReference type="Proteomes" id="UP000051934"/>
    </source>
</evidence>
<evidence type="ECO:0000256" key="1">
    <source>
        <dbReference type="ARBA" id="ARBA00004167"/>
    </source>
</evidence>